<dbReference type="EMBL" id="JAAWWP010000006">
    <property type="protein sequence ID" value="NKI42157.1"/>
    <property type="molecule type" value="Genomic_DNA"/>
</dbReference>
<evidence type="ECO:0000256" key="3">
    <source>
        <dbReference type="ARBA" id="ARBA00023163"/>
    </source>
</evidence>
<dbReference type="CDD" id="cd01392">
    <property type="entry name" value="HTH_LacI"/>
    <property type="match status" value="1"/>
</dbReference>
<keyword evidence="1" id="KW-0805">Transcription regulation</keyword>
<dbReference type="PROSITE" id="PS50932">
    <property type="entry name" value="HTH_LACI_2"/>
    <property type="match status" value="1"/>
</dbReference>
<sequence>MAQRRTDRVTISDVAALAGVSTAAVSKIVNGKGSFPQATRDRVQRAVVQLNWAPSAAAVALRGARTRAIGMVAGRTPDVLNSDPHFALLIAGIESELAPRDHGLLLHIVGEQPDAAERAYRRLATERRVDGVILTESRVGDPRFALLRGLRLPAVLVGTPWQSDPVPTVRAAEQDQGMADAVEHLVGLGHRRIGYVSGPEDRVHTGRRRAVFTEALARHGLSPSHLLASDFAGQTTGSLVEKVLATADRPSALVLANDMMALAALAAAQRTGRQVPRDLSLIGHDDLPVGHLLHPRLTTVRQDLAGLGRAAALSVLQQLGEEPAGPLPEVTPPQLVVRESTGPAPG</sequence>
<dbReference type="InterPro" id="IPR010982">
    <property type="entry name" value="Lambda_DNA-bd_dom_sf"/>
</dbReference>
<gene>
    <name evidence="6" type="ORF">HFV08_13050</name>
</gene>
<keyword evidence="3" id="KW-0804">Transcription</keyword>
<keyword evidence="7" id="KW-1185">Reference proteome</keyword>
<evidence type="ECO:0000256" key="4">
    <source>
        <dbReference type="SAM" id="MobiDB-lite"/>
    </source>
</evidence>
<accession>A0ABX1H273</accession>
<comment type="caution">
    <text evidence="6">The sequence shown here is derived from an EMBL/GenBank/DDBJ whole genome shotgun (WGS) entry which is preliminary data.</text>
</comment>
<evidence type="ECO:0000313" key="7">
    <source>
        <dbReference type="Proteomes" id="UP000772196"/>
    </source>
</evidence>
<dbReference type="InterPro" id="IPR000843">
    <property type="entry name" value="HTH_LacI"/>
</dbReference>
<dbReference type="PANTHER" id="PTHR30146:SF155">
    <property type="entry name" value="ALANINE RACEMASE"/>
    <property type="match status" value="1"/>
</dbReference>
<organism evidence="6 7">
    <name type="scientific">Streptomyces physcomitrii</name>
    <dbReference type="NCBI Taxonomy" id="2724184"/>
    <lineage>
        <taxon>Bacteria</taxon>
        <taxon>Bacillati</taxon>
        <taxon>Actinomycetota</taxon>
        <taxon>Actinomycetes</taxon>
        <taxon>Kitasatosporales</taxon>
        <taxon>Streptomycetaceae</taxon>
        <taxon>Streptomyces</taxon>
    </lineage>
</organism>
<dbReference type="InterPro" id="IPR028082">
    <property type="entry name" value="Peripla_BP_I"/>
</dbReference>
<keyword evidence="2" id="KW-0238">DNA-binding</keyword>
<evidence type="ECO:0000256" key="1">
    <source>
        <dbReference type="ARBA" id="ARBA00023015"/>
    </source>
</evidence>
<dbReference type="Pfam" id="PF13377">
    <property type="entry name" value="Peripla_BP_3"/>
    <property type="match status" value="1"/>
</dbReference>
<dbReference type="InterPro" id="IPR046335">
    <property type="entry name" value="LacI/GalR-like_sensor"/>
</dbReference>
<protein>
    <submittedName>
        <fullName evidence="6">LacI family transcriptional regulator</fullName>
    </submittedName>
</protein>
<dbReference type="CDD" id="cd06267">
    <property type="entry name" value="PBP1_LacI_sugar_binding-like"/>
    <property type="match status" value="1"/>
</dbReference>
<dbReference type="SUPFAM" id="SSF53822">
    <property type="entry name" value="Periplasmic binding protein-like I"/>
    <property type="match status" value="1"/>
</dbReference>
<name>A0ABX1H273_9ACTN</name>
<reference evidence="6 7" key="1">
    <citation type="submission" date="2020-04" db="EMBL/GenBank/DDBJ databases">
        <title>Phylogenetic Diversity and Antibacterial Activity against Ralstonia solanacearum of Endophytic Actinomycete Isolated from Moss.</title>
        <authorList>
            <person name="Zhuang X."/>
        </authorList>
    </citation>
    <scope>NUCLEOTIDE SEQUENCE [LARGE SCALE GENOMIC DNA]</scope>
    <source>
        <strain evidence="6 7">LD120</strain>
    </source>
</reference>
<evidence type="ECO:0000313" key="6">
    <source>
        <dbReference type="EMBL" id="NKI42157.1"/>
    </source>
</evidence>
<dbReference type="Gene3D" id="1.10.260.40">
    <property type="entry name" value="lambda repressor-like DNA-binding domains"/>
    <property type="match status" value="1"/>
</dbReference>
<feature type="region of interest" description="Disordered" evidence="4">
    <location>
        <begin position="322"/>
        <end position="346"/>
    </location>
</feature>
<dbReference type="PANTHER" id="PTHR30146">
    <property type="entry name" value="LACI-RELATED TRANSCRIPTIONAL REPRESSOR"/>
    <property type="match status" value="1"/>
</dbReference>
<dbReference type="SMART" id="SM00354">
    <property type="entry name" value="HTH_LACI"/>
    <property type="match status" value="1"/>
</dbReference>
<dbReference type="Pfam" id="PF00356">
    <property type="entry name" value="LacI"/>
    <property type="match status" value="1"/>
</dbReference>
<dbReference type="PROSITE" id="PS00356">
    <property type="entry name" value="HTH_LACI_1"/>
    <property type="match status" value="1"/>
</dbReference>
<dbReference type="SUPFAM" id="SSF47413">
    <property type="entry name" value="lambda repressor-like DNA-binding domains"/>
    <property type="match status" value="1"/>
</dbReference>
<feature type="domain" description="HTH lacI-type" evidence="5">
    <location>
        <begin position="9"/>
        <end position="63"/>
    </location>
</feature>
<evidence type="ECO:0000259" key="5">
    <source>
        <dbReference type="PROSITE" id="PS50932"/>
    </source>
</evidence>
<dbReference type="Proteomes" id="UP000772196">
    <property type="component" value="Unassembled WGS sequence"/>
</dbReference>
<evidence type="ECO:0000256" key="2">
    <source>
        <dbReference type="ARBA" id="ARBA00023125"/>
    </source>
</evidence>
<proteinExistence type="predicted"/>
<dbReference type="Gene3D" id="3.40.50.2300">
    <property type="match status" value="2"/>
</dbReference>